<comment type="caution">
    <text evidence="2">The sequence shown here is derived from an EMBL/GenBank/DDBJ whole genome shotgun (WGS) entry which is preliminary data.</text>
</comment>
<dbReference type="Pfam" id="PF04993">
    <property type="entry name" value="TfoX_N"/>
    <property type="match status" value="1"/>
</dbReference>
<dbReference type="SUPFAM" id="SSF159894">
    <property type="entry name" value="YgaC/TfoX-N like"/>
    <property type="match status" value="1"/>
</dbReference>
<dbReference type="PANTHER" id="PTHR36121:SF1">
    <property type="entry name" value="PROTEIN SXY"/>
    <property type="match status" value="1"/>
</dbReference>
<evidence type="ECO:0000313" key="3">
    <source>
        <dbReference type="Proteomes" id="UP000218767"/>
    </source>
</evidence>
<dbReference type="InterPro" id="IPR047525">
    <property type="entry name" value="TfoX-like"/>
</dbReference>
<dbReference type="PANTHER" id="PTHR36121">
    <property type="entry name" value="PROTEIN SXY"/>
    <property type="match status" value="1"/>
</dbReference>
<dbReference type="EMBL" id="NVUL01000007">
    <property type="protein sequence ID" value="PCI80996.1"/>
    <property type="molecule type" value="Genomic_DNA"/>
</dbReference>
<dbReference type="Proteomes" id="UP000218767">
    <property type="component" value="Unassembled WGS sequence"/>
</dbReference>
<reference evidence="3" key="1">
    <citation type="submission" date="2017-08" db="EMBL/GenBank/DDBJ databases">
        <title>A dynamic microbial community with high functional redundancy inhabits the cold, oxic subseafloor aquifer.</title>
        <authorList>
            <person name="Tully B.J."/>
            <person name="Wheat C.G."/>
            <person name="Glazer B.T."/>
            <person name="Huber J.A."/>
        </authorList>
    </citation>
    <scope>NUCLEOTIDE SEQUENCE [LARGE SCALE GENOMIC DNA]</scope>
</reference>
<dbReference type="InterPro" id="IPR007076">
    <property type="entry name" value="TfoX_N"/>
</dbReference>
<accession>A0A2A4XEU4</accession>
<feature type="domain" description="TfoX N-terminal" evidence="1">
    <location>
        <begin position="1"/>
        <end position="80"/>
    </location>
</feature>
<dbReference type="Gene3D" id="3.30.1460.30">
    <property type="entry name" value="YgaC/TfoX-N like chaperone"/>
    <property type="match status" value="1"/>
</dbReference>
<sequence>MFGGFGVFLEGLMFGLVADNELYLKVDTENLQDYEDLGLQAFSFEKNGKEFKMSYYQAPEEAMEDAELLSTWASNAYGAAMRAAAKKGGKRKKRK</sequence>
<proteinExistence type="predicted"/>
<evidence type="ECO:0000259" key="1">
    <source>
        <dbReference type="Pfam" id="PF04993"/>
    </source>
</evidence>
<evidence type="ECO:0000313" key="2">
    <source>
        <dbReference type="EMBL" id="PCI80996.1"/>
    </source>
</evidence>
<organism evidence="2 3">
    <name type="scientific">SAR86 cluster bacterium</name>
    <dbReference type="NCBI Taxonomy" id="2030880"/>
    <lineage>
        <taxon>Bacteria</taxon>
        <taxon>Pseudomonadati</taxon>
        <taxon>Pseudomonadota</taxon>
        <taxon>Gammaproteobacteria</taxon>
        <taxon>SAR86 cluster</taxon>
    </lineage>
</organism>
<gene>
    <name evidence="2" type="ORF">COB20_02295</name>
</gene>
<dbReference type="AlphaFoldDB" id="A0A2A4XEU4"/>
<protein>
    <submittedName>
        <fullName evidence="2">Transcriptional regulator</fullName>
    </submittedName>
</protein>
<name>A0A2A4XEU4_9GAMM</name>